<keyword evidence="2" id="KW-0539">Nucleus</keyword>
<keyword evidence="6" id="KW-1185">Reference proteome</keyword>
<dbReference type="Pfam" id="PF00385">
    <property type="entry name" value="Chromo"/>
    <property type="match status" value="2"/>
</dbReference>
<feature type="compositionally biased region" description="Basic residues" evidence="3">
    <location>
        <begin position="116"/>
        <end position="134"/>
    </location>
</feature>
<dbReference type="SUPFAM" id="SSF54160">
    <property type="entry name" value="Chromo domain-like"/>
    <property type="match status" value="2"/>
</dbReference>
<feature type="compositionally biased region" description="Basic and acidic residues" evidence="3">
    <location>
        <begin position="85"/>
        <end position="104"/>
    </location>
</feature>
<dbReference type="InterPro" id="IPR051219">
    <property type="entry name" value="Heterochromatin_chromo-domain"/>
</dbReference>
<feature type="compositionally biased region" description="Basic and acidic residues" evidence="3">
    <location>
        <begin position="135"/>
        <end position="151"/>
    </location>
</feature>
<comment type="subcellular location">
    <subcellularLocation>
        <location evidence="1">Nucleus</location>
    </subcellularLocation>
</comment>
<feature type="region of interest" description="Disordered" evidence="3">
    <location>
        <begin position="85"/>
        <end position="234"/>
    </location>
</feature>
<sequence>MSLDESSVLIDRALVTMCQNLPESLGLYNTAKDQLSLAAIRTVPLLEQVGPDSRKLALIRDWMRAYEPAEDQPITSEICMESLKETARSERKERERQLQEEKHALLTSAESDERQKKRQRKKEKTTKQRKRVHNKEKQKPNTKEKTVDKLSKPPITGLKRHMQLGSDDDVLSIEESSCSSSDESSLESTSSRDSVESRSKKPKNVTGNVPPKEVVLSSDEDEEPNDMFDTDDPDVYEVEKIIRKKTGESYGDPDLYEVKWEGYEETTWEPASNISKDLIDEFEGQPVREDVYVVEEILDRRSKRDPTTRLKTHQYKVKWVGYEDVTWEPADNLPHNLRRKFDQKYESRKRRRG</sequence>
<evidence type="ECO:0000256" key="3">
    <source>
        <dbReference type="SAM" id="MobiDB-lite"/>
    </source>
</evidence>
<feature type="domain" description="Chromo" evidence="4">
    <location>
        <begin position="236"/>
        <end position="274"/>
    </location>
</feature>
<organism evidence="5 6">
    <name type="scientific">Bremia lactucae</name>
    <name type="common">Lettuce downy mildew</name>
    <dbReference type="NCBI Taxonomy" id="4779"/>
    <lineage>
        <taxon>Eukaryota</taxon>
        <taxon>Sar</taxon>
        <taxon>Stramenopiles</taxon>
        <taxon>Oomycota</taxon>
        <taxon>Peronosporomycetes</taxon>
        <taxon>Peronosporales</taxon>
        <taxon>Peronosporaceae</taxon>
        <taxon>Bremia</taxon>
    </lineage>
</organism>
<protein>
    <recommendedName>
        <fullName evidence="4">Chromo domain-containing protein</fullName>
    </recommendedName>
</protein>
<feature type="compositionally biased region" description="Acidic residues" evidence="3">
    <location>
        <begin position="218"/>
        <end position="234"/>
    </location>
</feature>
<dbReference type="SMART" id="SM00298">
    <property type="entry name" value="CHROMO"/>
    <property type="match status" value="2"/>
</dbReference>
<dbReference type="GO" id="GO:0005634">
    <property type="term" value="C:nucleus"/>
    <property type="evidence" value="ECO:0007669"/>
    <property type="project" value="UniProtKB-SubCell"/>
</dbReference>
<accession>A0A976FK55</accession>
<dbReference type="InterPro" id="IPR000953">
    <property type="entry name" value="Chromo/chromo_shadow_dom"/>
</dbReference>
<dbReference type="InterPro" id="IPR016197">
    <property type="entry name" value="Chromo-like_dom_sf"/>
</dbReference>
<dbReference type="Gene3D" id="2.40.50.40">
    <property type="match status" value="2"/>
</dbReference>
<reference evidence="5 6" key="1">
    <citation type="journal article" date="2021" name="Genome Biol.">
        <title>AFLAP: assembly-free linkage analysis pipeline using k-mers from genome sequencing data.</title>
        <authorList>
            <person name="Fletcher K."/>
            <person name="Zhang L."/>
            <person name="Gil J."/>
            <person name="Han R."/>
            <person name="Cavanaugh K."/>
            <person name="Michelmore R."/>
        </authorList>
    </citation>
    <scope>NUCLEOTIDE SEQUENCE [LARGE SCALE GENOMIC DNA]</scope>
    <source>
        <strain evidence="5 6">SF5</strain>
    </source>
</reference>
<proteinExistence type="predicted"/>
<name>A0A976FK55_BRELC</name>
<evidence type="ECO:0000256" key="1">
    <source>
        <dbReference type="ARBA" id="ARBA00004123"/>
    </source>
</evidence>
<dbReference type="AlphaFoldDB" id="A0A976FK55"/>
<dbReference type="GeneID" id="94348228"/>
<feature type="domain" description="Chromo" evidence="4">
    <location>
        <begin position="292"/>
        <end position="353"/>
    </location>
</feature>
<dbReference type="PANTHER" id="PTHR22812">
    <property type="entry name" value="CHROMOBOX PROTEIN"/>
    <property type="match status" value="1"/>
</dbReference>
<dbReference type="KEGG" id="blac:94348228"/>
<dbReference type="RefSeq" id="XP_067817782.1">
    <property type="nucleotide sequence ID" value="XM_067962557.1"/>
</dbReference>
<dbReference type="EMBL" id="SHOA02000003">
    <property type="protein sequence ID" value="TDH68283.1"/>
    <property type="molecule type" value="Genomic_DNA"/>
</dbReference>
<feature type="compositionally biased region" description="Low complexity" evidence="3">
    <location>
        <begin position="173"/>
        <end position="192"/>
    </location>
</feature>
<dbReference type="Proteomes" id="UP000294530">
    <property type="component" value="Unassembled WGS sequence"/>
</dbReference>
<evidence type="ECO:0000313" key="5">
    <source>
        <dbReference type="EMBL" id="TDH68283.1"/>
    </source>
</evidence>
<comment type="caution">
    <text evidence="5">The sequence shown here is derived from an EMBL/GenBank/DDBJ whole genome shotgun (WGS) entry which is preliminary data.</text>
</comment>
<dbReference type="CDD" id="cd00024">
    <property type="entry name" value="CD_CSD"/>
    <property type="match status" value="2"/>
</dbReference>
<evidence type="ECO:0000313" key="6">
    <source>
        <dbReference type="Proteomes" id="UP000294530"/>
    </source>
</evidence>
<dbReference type="OrthoDB" id="433924at2759"/>
<dbReference type="InterPro" id="IPR023780">
    <property type="entry name" value="Chromo_domain"/>
</dbReference>
<evidence type="ECO:0000256" key="2">
    <source>
        <dbReference type="ARBA" id="ARBA00023242"/>
    </source>
</evidence>
<dbReference type="PROSITE" id="PS50013">
    <property type="entry name" value="CHROMO_2"/>
    <property type="match status" value="2"/>
</dbReference>
<gene>
    <name evidence="5" type="ORF">CCR75_004471</name>
</gene>
<evidence type="ECO:0000259" key="4">
    <source>
        <dbReference type="PROSITE" id="PS50013"/>
    </source>
</evidence>